<sequence length="122" mass="13056">MSRPLPPNDPCQFLLNDDFTSKPTVYLEGCYICEDPEFAQMGLPLCYACQFCGGHVAADNPVCDACGKEQGPAADGEAEEELRAGKTDKHNALWVPLGFALWVALGFTAGAIGALVYLWLAG</sequence>
<keyword evidence="1" id="KW-1133">Transmembrane helix</keyword>
<keyword evidence="1" id="KW-0472">Membrane</keyword>
<accession>A0A0F8YKS4</accession>
<proteinExistence type="predicted"/>
<comment type="caution">
    <text evidence="2">The sequence shown here is derived from an EMBL/GenBank/DDBJ whole genome shotgun (WGS) entry which is preliminary data.</text>
</comment>
<dbReference type="EMBL" id="LAZR01052881">
    <property type="protein sequence ID" value="KKK81972.1"/>
    <property type="molecule type" value="Genomic_DNA"/>
</dbReference>
<evidence type="ECO:0000256" key="1">
    <source>
        <dbReference type="SAM" id="Phobius"/>
    </source>
</evidence>
<feature type="transmembrane region" description="Helical" evidence="1">
    <location>
        <begin position="93"/>
        <end position="120"/>
    </location>
</feature>
<protein>
    <submittedName>
        <fullName evidence="2">Uncharacterized protein</fullName>
    </submittedName>
</protein>
<gene>
    <name evidence="2" type="ORF">LCGC14_2808040</name>
</gene>
<dbReference type="AlphaFoldDB" id="A0A0F8YKS4"/>
<evidence type="ECO:0000313" key="2">
    <source>
        <dbReference type="EMBL" id="KKK81972.1"/>
    </source>
</evidence>
<name>A0A0F8YKS4_9ZZZZ</name>
<keyword evidence="1" id="KW-0812">Transmembrane</keyword>
<organism evidence="2">
    <name type="scientific">marine sediment metagenome</name>
    <dbReference type="NCBI Taxonomy" id="412755"/>
    <lineage>
        <taxon>unclassified sequences</taxon>
        <taxon>metagenomes</taxon>
        <taxon>ecological metagenomes</taxon>
    </lineage>
</organism>
<reference evidence="2" key="1">
    <citation type="journal article" date="2015" name="Nature">
        <title>Complex archaea that bridge the gap between prokaryotes and eukaryotes.</title>
        <authorList>
            <person name="Spang A."/>
            <person name="Saw J.H."/>
            <person name="Jorgensen S.L."/>
            <person name="Zaremba-Niedzwiedzka K."/>
            <person name="Martijn J."/>
            <person name="Lind A.E."/>
            <person name="van Eijk R."/>
            <person name="Schleper C."/>
            <person name="Guy L."/>
            <person name="Ettema T.J."/>
        </authorList>
    </citation>
    <scope>NUCLEOTIDE SEQUENCE</scope>
</reference>